<dbReference type="Pfam" id="PF05751">
    <property type="entry name" value="FixH"/>
    <property type="match status" value="1"/>
</dbReference>
<dbReference type="OrthoDB" id="1495896at2"/>
<accession>A0A1G5CBP2</accession>
<dbReference type="EMBL" id="FMVT01000001">
    <property type="protein sequence ID" value="SCX99674.1"/>
    <property type="molecule type" value="Genomic_DNA"/>
</dbReference>
<sequence>MTRELTGRHVLAITLAAFGLIIGVNLIMAVKAVGSFPGLETKSSYIASQHFQAERDAQQQLGWEAGLRLVEGMLVLTLVDATGAPASPGAIRVQLRRPTHQRDDIELELIPEAAGRWSAPARLAGGNWNADVTAAAPGGVHFRQRLFLDIEAPRGAVTGGL</sequence>
<dbReference type="STRING" id="336292.SAMN05660710_00491"/>
<dbReference type="Proteomes" id="UP000199502">
    <property type="component" value="Unassembled WGS sequence"/>
</dbReference>
<dbReference type="InterPro" id="IPR018037">
    <property type="entry name" value="FixH_proteobacterial"/>
</dbReference>
<name>A0A1G5CBP2_9RHOB</name>
<dbReference type="RefSeq" id="WP_090739894.1">
    <property type="nucleotide sequence ID" value="NZ_FMVT01000001.1"/>
</dbReference>
<reference evidence="1 2" key="1">
    <citation type="submission" date="2016-10" db="EMBL/GenBank/DDBJ databases">
        <authorList>
            <person name="de Groot N.N."/>
        </authorList>
    </citation>
    <scope>NUCLEOTIDE SEQUENCE [LARGE SCALE GENOMIC DNA]</scope>
    <source>
        <strain evidence="1 2">CGMCC 1.8925</strain>
    </source>
</reference>
<evidence type="ECO:0000313" key="2">
    <source>
        <dbReference type="Proteomes" id="UP000199502"/>
    </source>
</evidence>
<dbReference type="PIRSF" id="PIRSF011386">
    <property type="entry name" value="FixH"/>
    <property type="match status" value="1"/>
</dbReference>
<organism evidence="1 2">
    <name type="scientific">Paracoccus tibetensis</name>
    <dbReference type="NCBI Taxonomy" id="336292"/>
    <lineage>
        <taxon>Bacteria</taxon>
        <taxon>Pseudomonadati</taxon>
        <taxon>Pseudomonadota</taxon>
        <taxon>Alphaproteobacteria</taxon>
        <taxon>Rhodobacterales</taxon>
        <taxon>Paracoccaceae</taxon>
        <taxon>Paracoccus</taxon>
    </lineage>
</organism>
<dbReference type="AlphaFoldDB" id="A0A1G5CBP2"/>
<keyword evidence="2" id="KW-1185">Reference proteome</keyword>
<protein>
    <submittedName>
        <fullName evidence="1">Nitrogen fixation protein FixH</fullName>
    </submittedName>
</protein>
<gene>
    <name evidence="1" type="ORF">SAMN05660710_00491</name>
</gene>
<proteinExistence type="predicted"/>
<evidence type="ECO:0000313" key="1">
    <source>
        <dbReference type="EMBL" id="SCX99674.1"/>
    </source>
</evidence>
<dbReference type="InterPro" id="IPR008620">
    <property type="entry name" value="FixH"/>
</dbReference>